<sequence>MIVFDQVSKVYPTGNTVLENVSFHINPGEFVILTGPSGAGKTTVGRLLIRDLLPTSGSIKVGEWDLAKMKPGHVSELRRHVGVVFQDYKIIPDKTVFENIALALEIIGYPGKQIEDRVKHLLELVGIPDKKDLFPVQLSGGELQRAAIARAIVSEPKLLFADEPTGNLDDQTAADIYQLLLAIHNLGTTVIMCTHNRSFLDPGHRHINLEKGKITLDTSSSSQPARAAPLREGHKSKEEKHKKTKE</sequence>
<dbReference type="GO" id="GO:0016887">
    <property type="term" value="F:ATP hydrolysis activity"/>
    <property type="evidence" value="ECO:0007669"/>
    <property type="project" value="InterPro"/>
</dbReference>
<evidence type="ECO:0000256" key="2">
    <source>
        <dbReference type="ARBA" id="ARBA00022448"/>
    </source>
</evidence>
<evidence type="ECO:0000256" key="5">
    <source>
        <dbReference type="SAM" id="MobiDB-lite"/>
    </source>
</evidence>
<evidence type="ECO:0000259" key="6">
    <source>
        <dbReference type="PROSITE" id="PS50893"/>
    </source>
</evidence>
<evidence type="ECO:0000313" key="8">
    <source>
        <dbReference type="Proteomes" id="UP000177979"/>
    </source>
</evidence>
<evidence type="ECO:0000256" key="1">
    <source>
        <dbReference type="ARBA" id="ARBA00005417"/>
    </source>
</evidence>
<evidence type="ECO:0000313" key="7">
    <source>
        <dbReference type="EMBL" id="OGD71979.1"/>
    </source>
</evidence>
<gene>
    <name evidence="7" type="ORF">A2703_00500</name>
</gene>
<dbReference type="InterPro" id="IPR015854">
    <property type="entry name" value="ABC_transpr_LolD-like"/>
</dbReference>
<accession>A0A1F5EX65</accession>
<dbReference type="FunFam" id="3.40.50.300:FF:000056">
    <property type="entry name" value="Cell division ATP-binding protein FtsE"/>
    <property type="match status" value="1"/>
</dbReference>
<keyword evidence="4" id="KW-0067">ATP-binding</keyword>
<dbReference type="InterPro" id="IPR003593">
    <property type="entry name" value="AAA+_ATPase"/>
</dbReference>
<dbReference type="SMART" id="SM00382">
    <property type="entry name" value="AAA"/>
    <property type="match status" value="1"/>
</dbReference>
<dbReference type="EMBL" id="MFAG01000017">
    <property type="protein sequence ID" value="OGD71979.1"/>
    <property type="molecule type" value="Genomic_DNA"/>
</dbReference>
<dbReference type="SUPFAM" id="SSF52540">
    <property type="entry name" value="P-loop containing nucleoside triphosphate hydrolases"/>
    <property type="match status" value="1"/>
</dbReference>
<dbReference type="GO" id="GO:0005524">
    <property type="term" value="F:ATP binding"/>
    <property type="evidence" value="ECO:0007669"/>
    <property type="project" value="UniProtKB-KW"/>
</dbReference>
<comment type="caution">
    <text evidence="7">The sequence shown here is derived from an EMBL/GenBank/DDBJ whole genome shotgun (WGS) entry which is preliminary data.</text>
</comment>
<keyword evidence="3" id="KW-0547">Nucleotide-binding</keyword>
<dbReference type="Gene3D" id="3.40.50.300">
    <property type="entry name" value="P-loop containing nucleotide triphosphate hydrolases"/>
    <property type="match status" value="1"/>
</dbReference>
<reference evidence="7 8" key="1">
    <citation type="journal article" date="2016" name="Nat. Commun.">
        <title>Thousands of microbial genomes shed light on interconnected biogeochemical processes in an aquifer system.</title>
        <authorList>
            <person name="Anantharaman K."/>
            <person name="Brown C.T."/>
            <person name="Hug L.A."/>
            <person name="Sharon I."/>
            <person name="Castelle C.J."/>
            <person name="Probst A.J."/>
            <person name="Thomas B.C."/>
            <person name="Singh A."/>
            <person name="Wilkins M.J."/>
            <person name="Karaoz U."/>
            <person name="Brodie E.L."/>
            <person name="Williams K.H."/>
            <person name="Hubbard S.S."/>
            <person name="Banfield J.F."/>
        </authorList>
    </citation>
    <scope>NUCLEOTIDE SEQUENCE [LARGE SCALE GENOMIC DNA]</scope>
</reference>
<name>A0A1F5EX65_9BACT</name>
<dbReference type="PANTHER" id="PTHR24220">
    <property type="entry name" value="IMPORT ATP-BINDING PROTEIN"/>
    <property type="match status" value="1"/>
</dbReference>
<dbReference type="InterPro" id="IPR017871">
    <property type="entry name" value="ABC_transporter-like_CS"/>
</dbReference>
<proteinExistence type="inferred from homology"/>
<evidence type="ECO:0000256" key="4">
    <source>
        <dbReference type="ARBA" id="ARBA00022840"/>
    </source>
</evidence>
<feature type="region of interest" description="Disordered" evidence="5">
    <location>
        <begin position="213"/>
        <end position="246"/>
    </location>
</feature>
<organism evidence="7 8">
    <name type="scientific">Candidatus Collierbacteria bacterium RIFCSPHIGHO2_01_FULL_50_25</name>
    <dbReference type="NCBI Taxonomy" id="1817722"/>
    <lineage>
        <taxon>Bacteria</taxon>
        <taxon>Candidatus Collieribacteriota</taxon>
    </lineage>
</organism>
<comment type="similarity">
    <text evidence="1">Belongs to the ABC transporter superfamily.</text>
</comment>
<dbReference type="PROSITE" id="PS00211">
    <property type="entry name" value="ABC_TRANSPORTER_1"/>
    <property type="match status" value="1"/>
</dbReference>
<protein>
    <recommendedName>
        <fullName evidence="6">ABC transporter domain-containing protein</fullName>
    </recommendedName>
</protein>
<evidence type="ECO:0000256" key="3">
    <source>
        <dbReference type="ARBA" id="ARBA00022741"/>
    </source>
</evidence>
<dbReference type="STRING" id="1817722.A2703_00500"/>
<feature type="domain" description="ABC transporter" evidence="6">
    <location>
        <begin position="2"/>
        <end position="236"/>
    </location>
</feature>
<keyword evidence="2" id="KW-0813">Transport</keyword>
<dbReference type="Pfam" id="PF00005">
    <property type="entry name" value="ABC_tran"/>
    <property type="match status" value="1"/>
</dbReference>
<dbReference type="AlphaFoldDB" id="A0A1F5EX65"/>
<feature type="compositionally biased region" description="Basic and acidic residues" evidence="5">
    <location>
        <begin position="229"/>
        <end position="246"/>
    </location>
</feature>
<dbReference type="InterPro" id="IPR017911">
    <property type="entry name" value="MacB-like_ATP-bd"/>
</dbReference>
<dbReference type="PROSITE" id="PS50893">
    <property type="entry name" value="ABC_TRANSPORTER_2"/>
    <property type="match status" value="1"/>
</dbReference>
<dbReference type="CDD" id="cd03255">
    <property type="entry name" value="ABC_MJ0796_LolCDE_FtsE"/>
    <property type="match status" value="1"/>
</dbReference>
<dbReference type="Proteomes" id="UP000177979">
    <property type="component" value="Unassembled WGS sequence"/>
</dbReference>
<dbReference type="PANTHER" id="PTHR24220:SF470">
    <property type="entry name" value="CELL DIVISION ATP-BINDING PROTEIN FTSE"/>
    <property type="match status" value="1"/>
</dbReference>
<dbReference type="InterPro" id="IPR027417">
    <property type="entry name" value="P-loop_NTPase"/>
</dbReference>
<dbReference type="InterPro" id="IPR003439">
    <property type="entry name" value="ABC_transporter-like_ATP-bd"/>
</dbReference>
<dbReference type="GO" id="GO:0022857">
    <property type="term" value="F:transmembrane transporter activity"/>
    <property type="evidence" value="ECO:0007669"/>
    <property type="project" value="TreeGrafter"/>
</dbReference>
<dbReference type="GO" id="GO:0005886">
    <property type="term" value="C:plasma membrane"/>
    <property type="evidence" value="ECO:0007669"/>
    <property type="project" value="TreeGrafter"/>
</dbReference>